<dbReference type="InterPro" id="IPR052026">
    <property type="entry name" value="ExeA_AAA_ATPase_DNA-bind"/>
</dbReference>
<reference evidence="2 3" key="1">
    <citation type="submission" date="2021-07" db="EMBL/GenBank/DDBJ databases">
        <title>Paenibacillus radiodurans sp. nov., isolated from the southeastern edge of Tengger Desert.</title>
        <authorList>
            <person name="Zhang G."/>
        </authorList>
    </citation>
    <scope>NUCLEOTIDE SEQUENCE [LARGE SCALE GENOMIC DNA]</scope>
    <source>
        <strain evidence="2 3">DT7-4</strain>
    </source>
</reference>
<evidence type="ECO:0000313" key="2">
    <source>
        <dbReference type="EMBL" id="MBW7474322.1"/>
    </source>
</evidence>
<proteinExistence type="predicted"/>
<gene>
    <name evidence="2" type="ORF">K0T92_06165</name>
</gene>
<name>A0ABS7D314_9BACL</name>
<protein>
    <submittedName>
        <fullName evidence="2">TniB family NTP-binding protein</fullName>
    </submittedName>
</protein>
<dbReference type="RefSeq" id="WP_219871543.1">
    <property type="nucleotide sequence ID" value="NZ_JAHZIJ010000002.1"/>
</dbReference>
<keyword evidence="3" id="KW-1185">Reference proteome</keyword>
<dbReference type="InterPro" id="IPR027417">
    <property type="entry name" value="P-loop_NTPase"/>
</dbReference>
<dbReference type="Proteomes" id="UP000812277">
    <property type="component" value="Unassembled WGS sequence"/>
</dbReference>
<dbReference type="InterPro" id="IPR008868">
    <property type="entry name" value="TniB"/>
</dbReference>
<feature type="domain" description="AAA+ ATPase" evidence="1">
    <location>
        <begin position="59"/>
        <end position="216"/>
    </location>
</feature>
<dbReference type="SMART" id="SM00382">
    <property type="entry name" value="AAA"/>
    <property type="match status" value="1"/>
</dbReference>
<organism evidence="2 3">
    <name type="scientific">Paenibacillus oenotherae</name>
    <dbReference type="NCBI Taxonomy" id="1435645"/>
    <lineage>
        <taxon>Bacteria</taxon>
        <taxon>Bacillati</taxon>
        <taxon>Bacillota</taxon>
        <taxon>Bacilli</taxon>
        <taxon>Bacillales</taxon>
        <taxon>Paenibacillaceae</taxon>
        <taxon>Paenibacillus</taxon>
    </lineage>
</organism>
<dbReference type="InterPro" id="IPR003593">
    <property type="entry name" value="AAA+_ATPase"/>
</dbReference>
<comment type="caution">
    <text evidence="2">The sequence shown here is derived from an EMBL/GenBank/DDBJ whole genome shotgun (WGS) entry which is preliminary data.</text>
</comment>
<evidence type="ECO:0000259" key="1">
    <source>
        <dbReference type="SMART" id="SM00382"/>
    </source>
</evidence>
<evidence type="ECO:0000313" key="3">
    <source>
        <dbReference type="Proteomes" id="UP000812277"/>
    </source>
</evidence>
<dbReference type="Pfam" id="PF05621">
    <property type="entry name" value="TniB"/>
    <property type="match status" value="1"/>
</dbReference>
<accession>A0ABS7D314</accession>
<dbReference type="PANTHER" id="PTHR35894:SF1">
    <property type="entry name" value="PHOSPHORIBULOKINASE _ URIDINE KINASE FAMILY"/>
    <property type="match status" value="1"/>
</dbReference>
<dbReference type="SUPFAM" id="SSF52540">
    <property type="entry name" value="P-loop containing nucleoside triphosphate hydrolases"/>
    <property type="match status" value="1"/>
</dbReference>
<dbReference type="PANTHER" id="PTHR35894">
    <property type="entry name" value="GENERAL SECRETION PATHWAY PROTEIN A-RELATED"/>
    <property type="match status" value="1"/>
</dbReference>
<dbReference type="Gene3D" id="3.40.50.300">
    <property type="entry name" value="P-loop containing nucleotide triphosphate hydrolases"/>
    <property type="match status" value="1"/>
</dbReference>
<sequence length="345" mass="40126">MSIKKLMFQTLSGKPLSFRDPEYKLRLEYMKKMIVKHPQYQEVSDELEELHITSKDSVQASHLNLCGQTGVGKTTVVKEYAKKFPKKHVGSETIIPVLYLKVPPRLRTPKALASKILAEMGDLFANSGTDEELGRRIVDFAKDSKMEMLILDEFQHLIDRDTQNVLATASDWLKLLTEELNIPVVLCGLPESNDIFEYNEQIDGRYPRRILLEPFGFEDQEQQRSFRMFLKYIDEELPFPEHSNLSDPLLASKIHYVTEGVPRYVKDLMIEAAKLSLKRGFDRINEESLHDAFNRITRSNQRYAINPFLDSKFEYFAELKKQQAKIKAFIDERQSNSKRKRKKTS</sequence>
<dbReference type="EMBL" id="JAHZIJ010000002">
    <property type="protein sequence ID" value="MBW7474322.1"/>
    <property type="molecule type" value="Genomic_DNA"/>
</dbReference>